<evidence type="ECO:0000313" key="1">
    <source>
        <dbReference type="EMBL" id="MCS4487906.1"/>
    </source>
</evidence>
<proteinExistence type="predicted"/>
<name>A0ABT2F602_9STRE</name>
<accession>A0ABT2F602</accession>
<keyword evidence="2" id="KW-1185">Reference proteome</keyword>
<reference evidence="1 2" key="1">
    <citation type="journal article" date="2023" name="Int. J. Syst. Evol. Microbiol.">
        <title>Streptococcus sciuri sp. nov., Staphylococcus marylandisciuri sp. nov. and Staphylococcus americanisciuri sp. nov., isolated from faeces of eastern grey squirrel (Sciurus carolinensis).</title>
        <authorList>
            <person name="Volokhov D.V."/>
            <person name="Zagorodnyaya T.A."/>
            <person name="Furtak V.A."/>
            <person name="Nattanmai G."/>
            <person name="Randall L."/>
            <person name="Jose S."/>
            <person name="Gao Y."/>
            <person name="Eisenberg T."/>
            <person name="Delmonte P."/>
            <person name="Blom J."/>
            <person name="Mitchell K.K."/>
        </authorList>
    </citation>
    <scope>NUCLEOTIDE SEQUENCE [LARGE SCALE GENOMIC DNA]</scope>
    <source>
        <strain evidence="1 2">SQ9-PEA</strain>
    </source>
</reference>
<dbReference type="EMBL" id="JANUXX010000002">
    <property type="protein sequence ID" value="MCS4487906.1"/>
    <property type="molecule type" value="Genomic_DNA"/>
</dbReference>
<evidence type="ECO:0000313" key="2">
    <source>
        <dbReference type="Proteomes" id="UP001206548"/>
    </source>
</evidence>
<gene>
    <name evidence="1" type="ORF">NXS10_02825</name>
</gene>
<sequence>MFLRVFKFTIKTKKIEENCPRWTFSSETAAKNSFEVLPMYSILLVIKYDSAIPITLSAIDMKFDVTRLETGIIMSIYNNVIIAGK</sequence>
<dbReference type="Proteomes" id="UP001206548">
    <property type="component" value="Unassembled WGS sequence"/>
</dbReference>
<dbReference type="RefSeq" id="WP_259137446.1">
    <property type="nucleotide sequence ID" value="NZ_JANUXX010000002.1"/>
</dbReference>
<organism evidence="1 2">
    <name type="scientific">Streptococcus sciuri</name>
    <dbReference type="NCBI Taxonomy" id="2973939"/>
    <lineage>
        <taxon>Bacteria</taxon>
        <taxon>Bacillati</taxon>
        <taxon>Bacillota</taxon>
        <taxon>Bacilli</taxon>
        <taxon>Lactobacillales</taxon>
        <taxon>Streptococcaceae</taxon>
        <taxon>Streptococcus</taxon>
    </lineage>
</organism>
<comment type="caution">
    <text evidence="1">The sequence shown here is derived from an EMBL/GenBank/DDBJ whole genome shotgun (WGS) entry which is preliminary data.</text>
</comment>
<protein>
    <submittedName>
        <fullName evidence="1">Uncharacterized protein</fullName>
    </submittedName>
</protein>